<dbReference type="OrthoDB" id="17912at2759"/>
<dbReference type="InterPro" id="IPR001611">
    <property type="entry name" value="Leu-rich_rpt"/>
</dbReference>
<dbReference type="Proteomes" id="UP001107558">
    <property type="component" value="Chromosome 3"/>
</dbReference>
<dbReference type="EMBL" id="JADBJN010000003">
    <property type="protein sequence ID" value="KAG5670988.1"/>
    <property type="molecule type" value="Genomic_DNA"/>
</dbReference>
<evidence type="ECO:0000313" key="6">
    <source>
        <dbReference type="Proteomes" id="UP001107558"/>
    </source>
</evidence>
<dbReference type="PROSITE" id="PS51450">
    <property type="entry name" value="LRR"/>
    <property type="match status" value="3"/>
</dbReference>
<evidence type="ECO:0000259" key="4">
    <source>
        <dbReference type="Pfam" id="PF25344"/>
    </source>
</evidence>
<name>A0A9J6BM96_POLVA</name>
<dbReference type="PRINTS" id="PR00019">
    <property type="entry name" value="LEURICHRPT"/>
</dbReference>
<dbReference type="PANTHER" id="PTHR48051">
    <property type="match status" value="1"/>
</dbReference>
<dbReference type="Gene3D" id="3.80.10.10">
    <property type="entry name" value="Ribonuclease Inhibitor"/>
    <property type="match status" value="2"/>
</dbReference>
<dbReference type="AlphaFoldDB" id="A0A9J6BM96"/>
<evidence type="ECO:0000313" key="5">
    <source>
        <dbReference type="EMBL" id="KAG5670988.1"/>
    </source>
</evidence>
<gene>
    <name evidence="5" type="ORF">PVAND_001213</name>
</gene>
<keyword evidence="6" id="KW-1185">Reference proteome</keyword>
<feature type="domain" description="PIF1/LRR1 pleckstrin homology" evidence="4">
    <location>
        <begin position="1"/>
        <end position="103"/>
    </location>
</feature>
<dbReference type="InterPro" id="IPR057437">
    <property type="entry name" value="PIF1/LRR1_PH"/>
</dbReference>
<dbReference type="SMART" id="SM00369">
    <property type="entry name" value="LRR_TYP"/>
    <property type="match status" value="4"/>
</dbReference>
<dbReference type="GO" id="GO:0005737">
    <property type="term" value="C:cytoplasm"/>
    <property type="evidence" value="ECO:0007669"/>
    <property type="project" value="TreeGrafter"/>
</dbReference>
<evidence type="ECO:0000256" key="3">
    <source>
        <dbReference type="ARBA" id="ARBA00023242"/>
    </source>
</evidence>
<dbReference type="InterPro" id="IPR032675">
    <property type="entry name" value="LRR_dom_sf"/>
</dbReference>
<keyword evidence="1" id="KW-0433">Leucine-rich repeat</keyword>
<dbReference type="PANTHER" id="PTHR48051:SF1">
    <property type="entry name" value="RAS SUPPRESSOR PROTEIN 1"/>
    <property type="match status" value="1"/>
</dbReference>
<evidence type="ECO:0000256" key="2">
    <source>
        <dbReference type="ARBA" id="ARBA00022737"/>
    </source>
</evidence>
<proteinExistence type="predicted"/>
<comment type="caution">
    <text evidence="5">The sequence shown here is derived from an EMBL/GenBank/DDBJ whole genome shotgun (WGS) entry which is preliminary data.</text>
</comment>
<dbReference type="Pfam" id="PF00560">
    <property type="entry name" value="LRR_1"/>
    <property type="match status" value="4"/>
</dbReference>
<dbReference type="InterPro" id="IPR003591">
    <property type="entry name" value="Leu-rich_rpt_typical-subtyp"/>
</dbReference>
<evidence type="ECO:0000256" key="1">
    <source>
        <dbReference type="ARBA" id="ARBA00022614"/>
    </source>
</evidence>
<sequence>MKLLCETNIIRRSNREIKTRFIKSTLAIGKKDEKSNLCIILISSSNKAGTKYDLTNNIAGIFRKFLNEGKCTISFQLPEIDLQIKADPIQLKAFLNVIKNELYPSKENDKDNNHNNLIRAFASTTKMLTDQVTKLIITQRSEFPTKGFPRTLKELHINEIGCSQMPIGILNLSNLTYLNLNNNKIEKIHRALGNLRINELSISENDLGKSMSIKDWEWFNGINLQQNLRTLNLSKNKLKFMPSAIAKFESLVNLDLSNNEISRLPFAIKQMKSMRNLNLSHNQLKSLPCTIRKLQLDLIDLSSNQFSSYSKSLEIAQQSQRNITALNLDFPTLFELASQIIIKKQIPFMSLNIPKIIKEILFHSPICCNTKCESLCYDRKIYSNINITEIKSKSRITSDNTSHFLVDGPLCKITCLKF</sequence>
<dbReference type="Pfam" id="PF25344">
    <property type="entry name" value="PH_LRR1"/>
    <property type="match status" value="1"/>
</dbReference>
<keyword evidence="2" id="KW-0677">Repeat</keyword>
<dbReference type="InterPro" id="IPR050216">
    <property type="entry name" value="LRR_domain-containing"/>
</dbReference>
<reference evidence="5" key="1">
    <citation type="submission" date="2021-03" db="EMBL/GenBank/DDBJ databases">
        <title>Chromosome level genome of the anhydrobiotic midge Polypedilum vanderplanki.</title>
        <authorList>
            <person name="Yoshida Y."/>
            <person name="Kikawada T."/>
            <person name="Gusev O."/>
        </authorList>
    </citation>
    <scope>NUCLEOTIDE SEQUENCE</scope>
    <source>
        <strain evidence="5">NIAS01</strain>
        <tissue evidence="5">Whole body or cell culture</tissue>
    </source>
</reference>
<accession>A0A9J6BM96</accession>
<dbReference type="SUPFAM" id="SSF52047">
    <property type="entry name" value="RNI-like"/>
    <property type="match status" value="1"/>
</dbReference>
<protein>
    <recommendedName>
        <fullName evidence="4">PIF1/LRR1 pleckstrin homology domain-containing protein</fullName>
    </recommendedName>
</protein>
<organism evidence="5 6">
    <name type="scientific">Polypedilum vanderplanki</name>
    <name type="common">Sleeping chironomid midge</name>
    <dbReference type="NCBI Taxonomy" id="319348"/>
    <lineage>
        <taxon>Eukaryota</taxon>
        <taxon>Metazoa</taxon>
        <taxon>Ecdysozoa</taxon>
        <taxon>Arthropoda</taxon>
        <taxon>Hexapoda</taxon>
        <taxon>Insecta</taxon>
        <taxon>Pterygota</taxon>
        <taxon>Neoptera</taxon>
        <taxon>Endopterygota</taxon>
        <taxon>Diptera</taxon>
        <taxon>Nematocera</taxon>
        <taxon>Chironomoidea</taxon>
        <taxon>Chironomidae</taxon>
        <taxon>Chironominae</taxon>
        <taxon>Polypedilum</taxon>
        <taxon>Polypedilum</taxon>
    </lineage>
</organism>
<keyword evidence="3" id="KW-0539">Nucleus</keyword>